<dbReference type="InterPro" id="IPR058627">
    <property type="entry name" value="MdtA-like_C"/>
</dbReference>
<feature type="transmembrane region" description="Helical" evidence="3">
    <location>
        <begin position="7"/>
        <end position="25"/>
    </location>
</feature>
<evidence type="ECO:0000256" key="2">
    <source>
        <dbReference type="SAM" id="MobiDB-lite"/>
    </source>
</evidence>
<dbReference type="Gene3D" id="2.40.420.20">
    <property type="match status" value="1"/>
</dbReference>
<dbReference type="AlphaFoldDB" id="A0A6S6UJM5"/>
<dbReference type="GO" id="GO:1990281">
    <property type="term" value="C:efflux pump complex"/>
    <property type="evidence" value="ECO:0007669"/>
    <property type="project" value="TreeGrafter"/>
</dbReference>
<dbReference type="EMBL" id="CACVAY010000151">
    <property type="protein sequence ID" value="CAA6828750.1"/>
    <property type="molecule type" value="Genomic_DNA"/>
</dbReference>
<accession>A0A6S6UJM5</accession>
<dbReference type="Gene3D" id="2.40.50.100">
    <property type="match status" value="1"/>
</dbReference>
<protein>
    <submittedName>
        <fullName evidence="5">HlyD family secretion protein</fullName>
    </submittedName>
</protein>
<evidence type="ECO:0000313" key="5">
    <source>
        <dbReference type="EMBL" id="CAA6828750.1"/>
    </source>
</evidence>
<keyword evidence="1" id="KW-0175">Coiled coil</keyword>
<dbReference type="GO" id="GO:0015562">
    <property type="term" value="F:efflux transmembrane transporter activity"/>
    <property type="evidence" value="ECO:0007669"/>
    <property type="project" value="TreeGrafter"/>
</dbReference>
<feature type="region of interest" description="Disordered" evidence="2">
    <location>
        <begin position="198"/>
        <end position="217"/>
    </location>
</feature>
<feature type="domain" description="Multidrug resistance protein MdtA-like C-terminal permuted SH3" evidence="4">
    <location>
        <begin position="368"/>
        <end position="422"/>
    </location>
</feature>
<keyword evidence="3" id="KW-0472">Membrane</keyword>
<dbReference type="Gene3D" id="2.40.30.170">
    <property type="match status" value="1"/>
</dbReference>
<proteinExistence type="predicted"/>
<keyword evidence="3" id="KW-1133">Transmembrane helix</keyword>
<organism evidence="5">
    <name type="scientific">uncultured Thiotrichaceae bacterium</name>
    <dbReference type="NCBI Taxonomy" id="298394"/>
    <lineage>
        <taxon>Bacteria</taxon>
        <taxon>Pseudomonadati</taxon>
        <taxon>Pseudomonadota</taxon>
        <taxon>Gammaproteobacteria</taxon>
        <taxon>Thiotrichales</taxon>
        <taxon>Thiotrichaceae</taxon>
        <taxon>environmental samples</taxon>
    </lineage>
</organism>
<dbReference type="PANTHER" id="PTHR30469">
    <property type="entry name" value="MULTIDRUG RESISTANCE PROTEIN MDTA"/>
    <property type="match status" value="1"/>
</dbReference>
<keyword evidence="3" id="KW-0812">Transmembrane</keyword>
<reference evidence="5" key="1">
    <citation type="submission" date="2020-01" db="EMBL/GenBank/DDBJ databases">
        <authorList>
            <person name="Meier V. D."/>
            <person name="Meier V D."/>
        </authorList>
    </citation>
    <scope>NUCLEOTIDE SEQUENCE</scope>
    <source>
        <strain evidence="5">HLG_WM_MAG_07</strain>
    </source>
</reference>
<evidence type="ECO:0000256" key="1">
    <source>
        <dbReference type="SAM" id="Coils"/>
    </source>
</evidence>
<dbReference type="Gene3D" id="1.10.287.470">
    <property type="entry name" value="Helix hairpin bin"/>
    <property type="match status" value="1"/>
</dbReference>
<dbReference type="Pfam" id="PF25967">
    <property type="entry name" value="RND-MFP_C"/>
    <property type="match status" value="1"/>
</dbReference>
<feature type="coiled-coil region" evidence="1">
    <location>
        <begin position="111"/>
        <end position="145"/>
    </location>
</feature>
<evidence type="ECO:0000256" key="3">
    <source>
        <dbReference type="SAM" id="Phobius"/>
    </source>
</evidence>
<gene>
    <name evidence="5" type="ORF">HELGO_WM9597</name>
</gene>
<name>A0A6S6UJM5_9GAMM</name>
<dbReference type="SUPFAM" id="SSF111369">
    <property type="entry name" value="HlyD-like secretion proteins"/>
    <property type="match status" value="1"/>
</dbReference>
<sequence>MKKIFKNLAAFLVMIAIGVAVFMMMQKNKTPVEHTDEQLPAKPVEVLTVKREPFRAHVTGYGNVEPAIVLRGKAEVSGKVSYVHPELEAGGSIPKGAVVLKIDPEDYEVSLKQTQADLASSKSQLDQLKQEEQSTRRSLALAQQNLRLGEKELERTRGIWEKRLIARSTLDAEEQKVIQLKQSVSDLQGQLNTYASRKSSASAQLTRSSQQVKGQTTTLGRTEITMPFDARISSASAEKGEFVSTGTTVFEATSIDGVEISAEIPLPHMRTLFAAMRGQNIDISPSNLKSSLASLGLEAKVRLVDENIPKAIWEARVARFGESVDPTKRTLGVVVAVDKPYENIVLGERPPLLKGMFVSVELFAPESQALVIPRKALHQGRVYLVNQQQQLEIREVKILTQQGNQAVIAAGLEEGEKVIVNDLIPVIPGMLLAPIENGKLLVKAEQSSKEQEAE</sequence>
<evidence type="ECO:0000259" key="4">
    <source>
        <dbReference type="Pfam" id="PF25967"/>
    </source>
</evidence>